<feature type="domain" description="KEN" evidence="4">
    <location>
        <begin position="203"/>
        <end position="282"/>
    </location>
</feature>
<organism evidence="5">
    <name type="scientific">Oikopleura dioica</name>
    <name type="common">Tunicate</name>
    <dbReference type="NCBI Taxonomy" id="34765"/>
    <lineage>
        <taxon>Eukaryota</taxon>
        <taxon>Metazoa</taxon>
        <taxon>Chordata</taxon>
        <taxon>Tunicata</taxon>
        <taxon>Appendicularia</taxon>
        <taxon>Copelata</taxon>
        <taxon>Oikopleuridae</taxon>
        <taxon>Oikopleura</taxon>
    </lineage>
</organism>
<evidence type="ECO:0000256" key="3">
    <source>
        <dbReference type="SAM" id="MobiDB-lite"/>
    </source>
</evidence>
<gene>
    <name evidence="5" type="ORF">GSOID_T00020755001</name>
</gene>
<dbReference type="Gene3D" id="1.20.1440.180">
    <property type="entry name" value="KEN domain"/>
    <property type="match status" value="1"/>
</dbReference>
<dbReference type="InterPro" id="IPR010513">
    <property type="entry name" value="KEN_dom"/>
</dbReference>
<reference evidence="5" key="1">
    <citation type="journal article" date="2010" name="Science">
        <title>Plasticity of animal genome architecture unmasked by rapid evolution of a pelagic tunicate.</title>
        <authorList>
            <person name="Denoeud F."/>
            <person name="Henriet S."/>
            <person name="Mungpakdee S."/>
            <person name="Aury J.M."/>
            <person name="Da Silva C."/>
            <person name="Brinkmann H."/>
            <person name="Mikhaleva J."/>
            <person name="Olsen L.C."/>
            <person name="Jubin C."/>
            <person name="Canestro C."/>
            <person name="Bouquet J.M."/>
            <person name="Danks G."/>
            <person name="Poulain J."/>
            <person name="Campsteijn C."/>
            <person name="Adamski M."/>
            <person name="Cross I."/>
            <person name="Yadetie F."/>
            <person name="Muffato M."/>
            <person name="Louis A."/>
            <person name="Butcher S."/>
            <person name="Tsagkogeorga G."/>
            <person name="Konrad A."/>
            <person name="Singh S."/>
            <person name="Jensen M.F."/>
            <person name="Cong E.H."/>
            <person name="Eikeseth-Otteraa H."/>
            <person name="Noel B."/>
            <person name="Anthouard V."/>
            <person name="Porcel B.M."/>
            <person name="Kachouri-Lafond R."/>
            <person name="Nishino A."/>
            <person name="Ugolini M."/>
            <person name="Chourrout P."/>
            <person name="Nishida H."/>
            <person name="Aasland R."/>
            <person name="Huzurbazar S."/>
            <person name="Westhof E."/>
            <person name="Delsuc F."/>
            <person name="Lehrach H."/>
            <person name="Reinhardt R."/>
            <person name="Weissenbach J."/>
            <person name="Roy S.W."/>
            <person name="Artiguenave F."/>
            <person name="Postlethwait J.H."/>
            <person name="Manak J.R."/>
            <person name="Thompson E.M."/>
            <person name="Jaillon O."/>
            <person name="Du Pasquier L."/>
            <person name="Boudinot P."/>
            <person name="Liberles D.A."/>
            <person name="Volff J.N."/>
            <person name="Philippe H."/>
            <person name="Lenhard B."/>
            <person name="Roest Crollius H."/>
            <person name="Wincker P."/>
            <person name="Chourrout D."/>
        </authorList>
    </citation>
    <scope>NUCLEOTIDE SEQUENCE [LARGE SCALE GENOMIC DNA]</scope>
</reference>
<dbReference type="InterPro" id="IPR038357">
    <property type="entry name" value="KEN_sf"/>
</dbReference>
<dbReference type="EMBL" id="FN654377">
    <property type="protein sequence ID" value="CBY32895.1"/>
    <property type="molecule type" value="Genomic_DNA"/>
</dbReference>
<feature type="region of interest" description="Disordered" evidence="3">
    <location>
        <begin position="62"/>
        <end position="85"/>
    </location>
</feature>
<name>E4YBF8_OIKDI</name>
<dbReference type="Pfam" id="PF06479">
    <property type="entry name" value="Ribonuc_2-5A"/>
    <property type="match status" value="1"/>
</dbReference>
<evidence type="ECO:0000259" key="4">
    <source>
        <dbReference type="Pfam" id="PF06479"/>
    </source>
</evidence>
<keyword evidence="1" id="KW-0547">Nucleotide-binding</keyword>
<evidence type="ECO:0000313" key="5">
    <source>
        <dbReference type="EMBL" id="CBY32895.1"/>
    </source>
</evidence>
<dbReference type="GO" id="GO:0004540">
    <property type="term" value="F:RNA nuclease activity"/>
    <property type="evidence" value="ECO:0007669"/>
    <property type="project" value="InterPro"/>
</dbReference>
<accession>E4YBF8</accession>
<dbReference type="AlphaFoldDB" id="E4YBF8"/>
<feature type="compositionally biased region" description="Polar residues" evidence="3">
    <location>
        <begin position="76"/>
        <end position="85"/>
    </location>
</feature>
<protein>
    <recommendedName>
        <fullName evidence="4">KEN domain-containing protein</fullName>
    </recommendedName>
</protein>
<dbReference type="GO" id="GO:0005524">
    <property type="term" value="F:ATP binding"/>
    <property type="evidence" value="ECO:0007669"/>
    <property type="project" value="UniProtKB-KW"/>
</dbReference>
<dbReference type="Proteomes" id="UP000011014">
    <property type="component" value="Unassembled WGS sequence"/>
</dbReference>
<proteinExistence type="predicted"/>
<evidence type="ECO:0000256" key="2">
    <source>
        <dbReference type="ARBA" id="ARBA00022840"/>
    </source>
</evidence>
<dbReference type="GO" id="GO:0006397">
    <property type="term" value="P:mRNA processing"/>
    <property type="evidence" value="ECO:0007669"/>
    <property type="project" value="InterPro"/>
</dbReference>
<keyword evidence="2" id="KW-0067">ATP-binding</keyword>
<sequence length="435" mass="51051">MEEKLQFRFDTESVNAALHRSPRNSTTSERVDLLKSRLKGELSFCTVAFFRKTIFFCDSNMSSKDKNKKEKRLSRSLPNTPNISNIHDEKNIFESEATKLQKEKRDRLRNRLERHHRENPEKYFKLNYPFVKKAAVDNFYNELQRADPNKDFKETRTKRFQIFNALLNCPELCSKIVFRSTANIEVSDFPVEPTANWIDHSPLDEYFKNPENHVDDKYDGTSLISFLRFIRNTMAHFLQSGDSFRVQILGTKEMSRAAFCEFFDKRYPELFAFLVWLYACACDSDNEIVKLLGAGTNSDENSNLPDEDKLDILVKEDLVEFLLEMINFFFGDNSITKEEIEVIIDDNLEFNENVGFQRVKPKIEALKKNKDQTKKPKIKNEKNNKQQKKKKGKCVPFCEECKNLCTCDKENYRICKHEYFGINRSARGLIMSHAE</sequence>
<evidence type="ECO:0000256" key="1">
    <source>
        <dbReference type="ARBA" id="ARBA00022741"/>
    </source>
</evidence>